<gene>
    <name evidence="2" type="ORF">GCM10011391_17870</name>
</gene>
<evidence type="ECO:0000313" key="3">
    <source>
        <dbReference type="Proteomes" id="UP000628775"/>
    </source>
</evidence>
<name>A0A8J2VVA1_9BACL</name>
<dbReference type="RefSeq" id="WP_188692440.1">
    <property type="nucleotide sequence ID" value="NZ_BMIR01000007.1"/>
</dbReference>
<reference evidence="2" key="2">
    <citation type="submission" date="2020-09" db="EMBL/GenBank/DDBJ databases">
        <authorList>
            <person name="Sun Q."/>
            <person name="Zhou Y."/>
        </authorList>
    </citation>
    <scope>NUCLEOTIDE SEQUENCE</scope>
    <source>
        <strain evidence="2">CGMCC 1.15371</strain>
    </source>
</reference>
<feature type="transmembrane region" description="Helical" evidence="1">
    <location>
        <begin position="56"/>
        <end position="81"/>
    </location>
</feature>
<dbReference type="EMBL" id="BMIR01000007">
    <property type="protein sequence ID" value="GGE39486.1"/>
    <property type="molecule type" value="Genomic_DNA"/>
</dbReference>
<proteinExistence type="predicted"/>
<keyword evidence="3" id="KW-1185">Reference proteome</keyword>
<accession>A0A8J2VVA1</accession>
<reference evidence="2" key="1">
    <citation type="journal article" date="2014" name="Int. J. Syst. Evol. Microbiol.">
        <title>Complete genome sequence of Corynebacterium casei LMG S-19264T (=DSM 44701T), isolated from a smear-ripened cheese.</title>
        <authorList>
            <consortium name="US DOE Joint Genome Institute (JGI-PGF)"/>
            <person name="Walter F."/>
            <person name="Albersmeier A."/>
            <person name="Kalinowski J."/>
            <person name="Ruckert C."/>
        </authorList>
    </citation>
    <scope>NUCLEOTIDE SEQUENCE</scope>
    <source>
        <strain evidence="2">CGMCC 1.15371</strain>
    </source>
</reference>
<organism evidence="2 3">
    <name type="scientific">Pullulanibacillus camelliae</name>
    <dbReference type="NCBI Taxonomy" id="1707096"/>
    <lineage>
        <taxon>Bacteria</taxon>
        <taxon>Bacillati</taxon>
        <taxon>Bacillota</taxon>
        <taxon>Bacilli</taxon>
        <taxon>Bacillales</taxon>
        <taxon>Sporolactobacillaceae</taxon>
        <taxon>Pullulanibacillus</taxon>
    </lineage>
</organism>
<evidence type="ECO:0000256" key="1">
    <source>
        <dbReference type="SAM" id="Phobius"/>
    </source>
</evidence>
<keyword evidence="1" id="KW-0812">Transmembrane</keyword>
<protein>
    <submittedName>
        <fullName evidence="2">Uncharacterized protein</fullName>
    </submittedName>
</protein>
<comment type="caution">
    <text evidence="2">The sequence shown here is derived from an EMBL/GenBank/DDBJ whole genome shotgun (WGS) entry which is preliminary data.</text>
</comment>
<evidence type="ECO:0000313" key="2">
    <source>
        <dbReference type="EMBL" id="GGE39486.1"/>
    </source>
</evidence>
<keyword evidence="1" id="KW-0472">Membrane</keyword>
<sequence length="88" mass="9689">MSAQYYYTHCQKHINHPVEIRTHDGVLHHGIVHSVDQTHVYLRPFDGAPGPQGPGLFAFGAFAGGFLGGLTGVALGNIAFFRPYPFFY</sequence>
<dbReference type="AlphaFoldDB" id="A0A8J2VVA1"/>
<keyword evidence="1" id="KW-1133">Transmembrane helix</keyword>
<dbReference type="Proteomes" id="UP000628775">
    <property type="component" value="Unassembled WGS sequence"/>
</dbReference>